<evidence type="ECO:0000256" key="1">
    <source>
        <dbReference type="ARBA" id="ARBA00004123"/>
    </source>
</evidence>
<evidence type="ECO:0000256" key="2">
    <source>
        <dbReference type="ARBA" id="ARBA00023117"/>
    </source>
</evidence>
<reference evidence="4" key="2">
    <citation type="submission" date="2020-11" db="EMBL/GenBank/DDBJ databases">
        <authorList>
            <person name="McCartney M.A."/>
            <person name="Auch B."/>
            <person name="Kono T."/>
            <person name="Mallez S."/>
            <person name="Becker A."/>
            <person name="Gohl D.M."/>
            <person name="Silverstein K.A.T."/>
            <person name="Koren S."/>
            <person name="Bechman K.B."/>
            <person name="Herman A."/>
            <person name="Abrahante J.E."/>
            <person name="Garbe J."/>
        </authorList>
    </citation>
    <scope>NUCLEOTIDE SEQUENCE</scope>
    <source>
        <strain evidence="4">Duluth1</strain>
        <tissue evidence="4">Whole animal</tissue>
    </source>
</reference>
<dbReference type="GO" id="GO:0005634">
    <property type="term" value="C:nucleus"/>
    <property type="evidence" value="ECO:0007669"/>
    <property type="project" value="UniProtKB-SubCell"/>
</dbReference>
<dbReference type="AlphaFoldDB" id="A0A9D4JR97"/>
<organism evidence="4 5">
    <name type="scientific">Dreissena polymorpha</name>
    <name type="common">Zebra mussel</name>
    <name type="synonym">Mytilus polymorpha</name>
    <dbReference type="NCBI Taxonomy" id="45954"/>
    <lineage>
        <taxon>Eukaryota</taxon>
        <taxon>Metazoa</taxon>
        <taxon>Spiralia</taxon>
        <taxon>Lophotrochozoa</taxon>
        <taxon>Mollusca</taxon>
        <taxon>Bivalvia</taxon>
        <taxon>Autobranchia</taxon>
        <taxon>Heteroconchia</taxon>
        <taxon>Euheterodonta</taxon>
        <taxon>Imparidentia</taxon>
        <taxon>Neoheterodontei</taxon>
        <taxon>Myida</taxon>
        <taxon>Dreissenoidea</taxon>
        <taxon>Dreissenidae</taxon>
        <taxon>Dreissena</taxon>
    </lineage>
</organism>
<accession>A0A9D4JR97</accession>
<comment type="subcellular location">
    <subcellularLocation>
        <location evidence="1">Nucleus</location>
    </subcellularLocation>
</comment>
<dbReference type="Gene3D" id="1.20.920.10">
    <property type="entry name" value="Bromodomain-like"/>
    <property type="match status" value="1"/>
</dbReference>
<dbReference type="Proteomes" id="UP000828390">
    <property type="component" value="Unassembled WGS sequence"/>
</dbReference>
<protein>
    <submittedName>
        <fullName evidence="4">Uncharacterized protein</fullName>
    </submittedName>
</protein>
<dbReference type="SUPFAM" id="SSF47370">
    <property type="entry name" value="Bromodomain"/>
    <property type="match status" value="1"/>
</dbReference>
<name>A0A9D4JR97_DREPO</name>
<dbReference type="GO" id="GO:0000785">
    <property type="term" value="C:chromatin"/>
    <property type="evidence" value="ECO:0007669"/>
    <property type="project" value="TreeGrafter"/>
</dbReference>
<gene>
    <name evidence="4" type="ORF">DPMN_119449</name>
</gene>
<evidence type="ECO:0000313" key="5">
    <source>
        <dbReference type="Proteomes" id="UP000828390"/>
    </source>
</evidence>
<comment type="caution">
    <text evidence="4">The sequence shown here is derived from an EMBL/GenBank/DDBJ whole genome shotgun (WGS) entry which is preliminary data.</text>
</comment>
<dbReference type="PANTHER" id="PTHR45915">
    <property type="entry name" value="TRANSCRIPTION INTERMEDIARY FACTOR"/>
    <property type="match status" value="1"/>
</dbReference>
<sequence length="61" mass="7444">MYIHCRYQKKIEFVNYSILVFDNCQLFNEDDSEVGQCGHKMHAFFMRRWKEVLFEDMTDGV</sequence>
<keyword evidence="2" id="KW-0103">Bromodomain</keyword>
<dbReference type="EMBL" id="JAIWYP010000005">
    <property type="protein sequence ID" value="KAH3817893.1"/>
    <property type="molecule type" value="Genomic_DNA"/>
</dbReference>
<reference evidence="4" key="1">
    <citation type="journal article" date="2019" name="bioRxiv">
        <title>The Genome of the Zebra Mussel, Dreissena polymorpha: A Resource for Invasive Species Research.</title>
        <authorList>
            <person name="McCartney M.A."/>
            <person name="Auch B."/>
            <person name="Kono T."/>
            <person name="Mallez S."/>
            <person name="Zhang Y."/>
            <person name="Obille A."/>
            <person name="Becker A."/>
            <person name="Abrahante J.E."/>
            <person name="Garbe J."/>
            <person name="Badalamenti J.P."/>
            <person name="Herman A."/>
            <person name="Mangelson H."/>
            <person name="Liachko I."/>
            <person name="Sullivan S."/>
            <person name="Sone E.D."/>
            <person name="Koren S."/>
            <person name="Silverstein K.A.T."/>
            <person name="Beckman K.B."/>
            <person name="Gohl D.M."/>
        </authorList>
    </citation>
    <scope>NUCLEOTIDE SEQUENCE</scope>
    <source>
        <strain evidence="4">Duluth1</strain>
        <tissue evidence="4">Whole animal</tissue>
    </source>
</reference>
<keyword evidence="3" id="KW-0539">Nucleus</keyword>
<dbReference type="PANTHER" id="PTHR45915:SF2">
    <property type="entry name" value="TOUTATIS, ISOFORM E"/>
    <property type="match status" value="1"/>
</dbReference>
<evidence type="ECO:0000313" key="4">
    <source>
        <dbReference type="EMBL" id="KAH3817893.1"/>
    </source>
</evidence>
<keyword evidence="5" id="KW-1185">Reference proteome</keyword>
<dbReference type="InterPro" id="IPR036427">
    <property type="entry name" value="Bromodomain-like_sf"/>
</dbReference>
<evidence type="ECO:0000256" key="3">
    <source>
        <dbReference type="ARBA" id="ARBA00023242"/>
    </source>
</evidence>
<proteinExistence type="predicted"/>